<dbReference type="AlphaFoldDB" id="A0A5B6VVW0"/>
<dbReference type="Proteomes" id="UP000325315">
    <property type="component" value="Unassembled WGS sequence"/>
</dbReference>
<name>A0A5B6VVW0_9ROSI</name>
<organism evidence="1 2">
    <name type="scientific">Gossypium australe</name>
    <dbReference type="NCBI Taxonomy" id="47621"/>
    <lineage>
        <taxon>Eukaryota</taxon>
        <taxon>Viridiplantae</taxon>
        <taxon>Streptophyta</taxon>
        <taxon>Embryophyta</taxon>
        <taxon>Tracheophyta</taxon>
        <taxon>Spermatophyta</taxon>
        <taxon>Magnoliopsida</taxon>
        <taxon>eudicotyledons</taxon>
        <taxon>Gunneridae</taxon>
        <taxon>Pentapetalae</taxon>
        <taxon>rosids</taxon>
        <taxon>malvids</taxon>
        <taxon>Malvales</taxon>
        <taxon>Malvaceae</taxon>
        <taxon>Malvoideae</taxon>
        <taxon>Gossypium</taxon>
    </lineage>
</organism>
<evidence type="ECO:0000313" key="1">
    <source>
        <dbReference type="EMBL" id="KAA3473679.1"/>
    </source>
</evidence>
<accession>A0A5B6VVW0</accession>
<dbReference type="GO" id="GO:0008233">
    <property type="term" value="F:peptidase activity"/>
    <property type="evidence" value="ECO:0007669"/>
    <property type="project" value="UniProtKB-KW"/>
</dbReference>
<keyword evidence="1" id="KW-0378">Hydrolase</keyword>
<dbReference type="OrthoDB" id="115950at2759"/>
<dbReference type="Gene3D" id="1.10.340.70">
    <property type="match status" value="1"/>
</dbReference>
<keyword evidence="2" id="KW-1185">Reference proteome</keyword>
<protein>
    <submittedName>
        <fullName evidence="1">Gag protease polyprotein</fullName>
    </submittedName>
</protein>
<gene>
    <name evidence="1" type="ORF">EPI10_024040</name>
</gene>
<reference evidence="2" key="1">
    <citation type="journal article" date="2019" name="Plant Biotechnol. J.">
        <title>Genome sequencing of the Australian wild diploid species Gossypium australe highlights disease resistance and delayed gland morphogenesis.</title>
        <authorList>
            <person name="Cai Y."/>
            <person name="Cai X."/>
            <person name="Wang Q."/>
            <person name="Wang P."/>
            <person name="Zhang Y."/>
            <person name="Cai C."/>
            <person name="Xu Y."/>
            <person name="Wang K."/>
            <person name="Zhou Z."/>
            <person name="Wang C."/>
            <person name="Geng S."/>
            <person name="Li B."/>
            <person name="Dong Q."/>
            <person name="Hou Y."/>
            <person name="Wang H."/>
            <person name="Ai P."/>
            <person name="Liu Z."/>
            <person name="Yi F."/>
            <person name="Sun M."/>
            <person name="An G."/>
            <person name="Cheng J."/>
            <person name="Zhang Y."/>
            <person name="Shi Q."/>
            <person name="Xie Y."/>
            <person name="Shi X."/>
            <person name="Chang Y."/>
            <person name="Huang F."/>
            <person name="Chen Y."/>
            <person name="Hong S."/>
            <person name="Mi L."/>
            <person name="Sun Q."/>
            <person name="Zhang L."/>
            <person name="Zhou B."/>
            <person name="Peng R."/>
            <person name="Zhang X."/>
            <person name="Liu F."/>
        </authorList>
    </citation>
    <scope>NUCLEOTIDE SEQUENCE [LARGE SCALE GENOMIC DNA]</scope>
    <source>
        <strain evidence="2">cv. PA1801</strain>
    </source>
</reference>
<keyword evidence="1" id="KW-0645">Protease</keyword>
<dbReference type="EMBL" id="SMMG02000005">
    <property type="protein sequence ID" value="KAA3473679.1"/>
    <property type="molecule type" value="Genomic_DNA"/>
</dbReference>
<proteinExistence type="predicted"/>
<comment type="caution">
    <text evidence="1">The sequence shown here is derived from an EMBL/GenBank/DDBJ whole genome shotgun (WGS) entry which is preliminary data.</text>
</comment>
<evidence type="ECO:0000313" key="2">
    <source>
        <dbReference type="Proteomes" id="UP000325315"/>
    </source>
</evidence>
<dbReference type="GO" id="GO:0006508">
    <property type="term" value="P:proteolysis"/>
    <property type="evidence" value="ECO:0007669"/>
    <property type="project" value="UniProtKB-KW"/>
</dbReference>
<sequence length="76" mass="8833">MLKKRTQCDRICVPRNLELIQLILNEAHNSRLSVYPRSTKMYQDLKQHYSLLASKSLTSSSIWFVTTDSDSRVEMG</sequence>